<sequence length="67" mass="7565">MEQVKRGRGRPPKSKLVEVAVKAPVQPVQKDALLSLVQRKFMDAYGFETTEAQSRHFLLSLVAQIEL</sequence>
<evidence type="ECO:0000313" key="1">
    <source>
        <dbReference type="EMBL" id="CAB4170119.1"/>
    </source>
</evidence>
<reference evidence="1" key="1">
    <citation type="submission" date="2020-05" db="EMBL/GenBank/DDBJ databases">
        <authorList>
            <person name="Chiriac C."/>
            <person name="Salcher M."/>
            <person name="Ghai R."/>
            <person name="Kavagutti S V."/>
        </authorList>
    </citation>
    <scope>NUCLEOTIDE SEQUENCE</scope>
</reference>
<protein>
    <submittedName>
        <fullName evidence="1">Uncharacterized protein</fullName>
    </submittedName>
</protein>
<name>A0A6J5PE59_9CAUD</name>
<dbReference type="EMBL" id="LR796857">
    <property type="protein sequence ID" value="CAB4170119.1"/>
    <property type="molecule type" value="Genomic_DNA"/>
</dbReference>
<gene>
    <name evidence="1" type="ORF">UFOVP907_55</name>
</gene>
<proteinExistence type="predicted"/>
<organism evidence="1">
    <name type="scientific">uncultured Caudovirales phage</name>
    <dbReference type="NCBI Taxonomy" id="2100421"/>
    <lineage>
        <taxon>Viruses</taxon>
        <taxon>Duplodnaviria</taxon>
        <taxon>Heunggongvirae</taxon>
        <taxon>Uroviricota</taxon>
        <taxon>Caudoviricetes</taxon>
        <taxon>Peduoviridae</taxon>
        <taxon>Maltschvirus</taxon>
        <taxon>Maltschvirus maltsch</taxon>
    </lineage>
</organism>
<accession>A0A6J5PE59</accession>